<keyword evidence="4" id="KW-0479">Metal-binding</keyword>
<evidence type="ECO:0000256" key="3">
    <source>
        <dbReference type="ARBA" id="ARBA00022714"/>
    </source>
</evidence>
<dbReference type="InterPro" id="IPR002023">
    <property type="entry name" value="NuoE-like"/>
</dbReference>
<dbReference type="GO" id="GO:0016491">
    <property type="term" value="F:oxidoreductase activity"/>
    <property type="evidence" value="ECO:0007669"/>
    <property type="project" value="InterPro"/>
</dbReference>
<dbReference type="GO" id="GO:0098796">
    <property type="term" value="C:membrane protein complex"/>
    <property type="evidence" value="ECO:0007669"/>
    <property type="project" value="UniProtKB-ARBA"/>
</dbReference>
<dbReference type="InterPro" id="IPR042128">
    <property type="entry name" value="NuoE_dom"/>
</dbReference>
<protein>
    <recommendedName>
        <fullName evidence="2">ATP phosphoribosyltransferase</fullName>
    </recommendedName>
</protein>
<comment type="similarity">
    <text evidence="1">Belongs to the complex I 24 kDa subunit family.</text>
</comment>
<dbReference type="EMBL" id="VIFY01000023">
    <property type="protein sequence ID" value="TQB75131.1"/>
    <property type="molecule type" value="Genomic_DNA"/>
</dbReference>
<dbReference type="GO" id="GO:0006120">
    <property type="term" value="P:mitochondrial electron transport, NADH to ubiquinone"/>
    <property type="evidence" value="ECO:0007669"/>
    <property type="project" value="UniProtKB-ARBA"/>
</dbReference>
<feature type="region of interest" description="Disordered" evidence="10">
    <location>
        <begin position="284"/>
        <end position="333"/>
    </location>
</feature>
<dbReference type="Pfam" id="PF01257">
    <property type="entry name" value="2Fe-2S_thioredx"/>
    <property type="match status" value="1"/>
</dbReference>
<dbReference type="GO" id="GO:0005743">
    <property type="term" value="C:mitochondrial inner membrane"/>
    <property type="evidence" value="ECO:0007669"/>
    <property type="project" value="UniProtKB-ARBA"/>
</dbReference>
<dbReference type="SUPFAM" id="SSF52833">
    <property type="entry name" value="Thioredoxin-like"/>
    <property type="match status" value="1"/>
</dbReference>
<evidence type="ECO:0000256" key="6">
    <source>
        <dbReference type="ARBA" id="ARBA00023004"/>
    </source>
</evidence>
<evidence type="ECO:0000256" key="8">
    <source>
        <dbReference type="ARBA" id="ARBA00023027"/>
    </source>
</evidence>
<dbReference type="FunFam" id="1.10.10.1590:FF:000001">
    <property type="entry name" value="NADH-quinone oxidoreductase subunit E"/>
    <property type="match status" value="1"/>
</dbReference>
<dbReference type="NCBIfam" id="NF005725">
    <property type="entry name" value="PRK07539.1-5"/>
    <property type="match status" value="1"/>
</dbReference>
<dbReference type="Gene3D" id="1.10.10.1590">
    <property type="entry name" value="NADH-quinone oxidoreductase subunit E"/>
    <property type="match status" value="1"/>
</dbReference>
<evidence type="ECO:0000256" key="7">
    <source>
        <dbReference type="ARBA" id="ARBA00023014"/>
    </source>
</evidence>
<feature type="compositionally biased region" description="Basic and acidic residues" evidence="10">
    <location>
        <begin position="322"/>
        <end position="333"/>
    </location>
</feature>
<comment type="cofactor">
    <cofactor evidence="9">
        <name>[2Fe-2S] cluster</name>
        <dbReference type="ChEBI" id="CHEBI:190135"/>
    </cofactor>
</comment>
<dbReference type="Proteomes" id="UP000319663">
    <property type="component" value="Unassembled WGS sequence"/>
</dbReference>
<keyword evidence="6" id="KW-0408">Iron</keyword>
<keyword evidence="12" id="KW-1185">Reference proteome</keyword>
<keyword evidence="8" id="KW-0520">NAD</keyword>
<dbReference type="Gene3D" id="3.30.70.120">
    <property type="match status" value="1"/>
</dbReference>
<dbReference type="FunFam" id="3.40.30.10:FF:000022">
    <property type="entry name" value="NADH dehydrogenase flavoprotein 2, mitochondrial"/>
    <property type="match status" value="1"/>
</dbReference>
<keyword evidence="3" id="KW-0001">2Fe-2S</keyword>
<dbReference type="NCBIfam" id="TIGR01958">
    <property type="entry name" value="nuoE_fam"/>
    <property type="match status" value="1"/>
</dbReference>
<gene>
    <name evidence="11" type="primary">NUO24</name>
    <name evidence="11" type="ORF">MPDQ_003677</name>
</gene>
<keyword evidence="5" id="KW-1278">Translocase</keyword>
<reference evidence="11 12" key="1">
    <citation type="submission" date="2019-06" db="EMBL/GenBank/DDBJ databases">
        <title>Wine fermentation using esterase from Monascus purpureus.</title>
        <authorList>
            <person name="Geng C."/>
            <person name="Zhang Y."/>
        </authorList>
    </citation>
    <scope>NUCLEOTIDE SEQUENCE [LARGE SCALE GENOMIC DNA]</scope>
    <source>
        <strain evidence="11">HQ1</strain>
    </source>
</reference>
<dbReference type="GO" id="GO:0051537">
    <property type="term" value="F:2 iron, 2 sulfur cluster binding"/>
    <property type="evidence" value="ECO:0007669"/>
    <property type="project" value="UniProtKB-KW"/>
</dbReference>
<dbReference type="CDD" id="cd03064">
    <property type="entry name" value="TRX_Fd_NuoE"/>
    <property type="match status" value="1"/>
</dbReference>
<dbReference type="SUPFAM" id="SSF102705">
    <property type="entry name" value="NIF3 (NGG1p interacting factor 3)-like"/>
    <property type="match status" value="1"/>
</dbReference>
<evidence type="ECO:0000313" key="11">
    <source>
        <dbReference type="EMBL" id="TQB75131.1"/>
    </source>
</evidence>
<name>A0A507R3N5_MONPU</name>
<evidence type="ECO:0000313" key="12">
    <source>
        <dbReference type="Proteomes" id="UP000319663"/>
    </source>
</evidence>
<dbReference type="GO" id="GO:0046872">
    <property type="term" value="F:metal ion binding"/>
    <property type="evidence" value="ECO:0007669"/>
    <property type="project" value="UniProtKB-KW"/>
</dbReference>
<dbReference type="PANTHER" id="PTHR10371">
    <property type="entry name" value="NADH DEHYDROGENASE UBIQUINONE FLAVOPROTEIN 2, MITOCHONDRIAL"/>
    <property type="match status" value="1"/>
</dbReference>
<evidence type="ECO:0000256" key="4">
    <source>
        <dbReference type="ARBA" id="ARBA00022723"/>
    </source>
</evidence>
<evidence type="ECO:0000256" key="10">
    <source>
        <dbReference type="SAM" id="MobiDB-lite"/>
    </source>
</evidence>
<dbReference type="GO" id="GO:0008137">
    <property type="term" value="F:NADH dehydrogenase (ubiquinone) activity"/>
    <property type="evidence" value="ECO:0007669"/>
    <property type="project" value="UniProtKB-ARBA"/>
</dbReference>
<organism evidence="11 12">
    <name type="scientific">Monascus purpureus</name>
    <name type="common">Red mold</name>
    <name type="synonym">Monascus anka</name>
    <dbReference type="NCBI Taxonomy" id="5098"/>
    <lineage>
        <taxon>Eukaryota</taxon>
        <taxon>Fungi</taxon>
        <taxon>Dikarya</taxon>
        <taxon>Ascomycota</taxon>
        <taxon>Pezizomycotina</taxon>
        <taxon>Eurotiomycetes</taxon>
        <taxon>Eurotiomycetidae</taxon>
        <taxon>Eurotiales</taxon>
        <taxon>Aspergillaceae</taxon>
        <taxon>Monascus</taxon>
    </lineage>
</organism>
<evidence type="ECO:0000256" key="9">
    <source>
        <dbReference type="ARBA" id="ARBA00034078"/>
    </source>
</evidence>
<evidence type="ECO:0000256" key="1">
    <source>
        <dbReference type="ARBA" id="ARBA00010643"/>
    </source>
</evidence>
<sequence length="333" mass="36589">MAANERYKLVFFVPPSDLEKCKEAIFATGAGTFPGGKYSKCAFQTTGTGQFLPSDTANPAIGQQGMLESVEEVKVEIMCFSREVMVEAVGELVKAHPYEEVAESLAVHRNSPTNNPSIPFKFSEQNLKLIDEILKRYPPQYKKAAVMPLLDLGQRQHGYTSISVMNEVARLLEMPPMRVYEVATFYTMYNREPVGKYFVQVCTTTPCQLGGCGSDKIVKAITEHLGITPGHTTKDNLFTFIEVECLGACVNAPMVQINDDYYEDLTPESVKSLLTALKEAATATDASQPVKVPAPGPLSGRHSCENSAGLTSLKEPVWDPETMMRKDGALDQQ</sequence>
<accession>A0A507R3N5</accession>
<dbReference type="InterPro" id="IPR041921">
    <property type="entry name" value="NuoE_N"/>
</dbReference>
<keyword evidence="7" id="KW-0411">Iron-sulfur</keyword>
<evidence type="ECO:0000256" key="5">
    <source>
        <dbReference type="ARBA" id="ARBA00022967"/>
    </source>
</evidence>
<dbReference type="PANTHER" id="PTHR10371:SF3">
    <property type="entry name" value="NADH DEHYDROGENASE [UBIQUINONE] FLAVOPROTEIN 2, MITOCHONDRIAL"/>
    <property type="match status" value="1"/>
</dbReference>
<comment type="caution">
    <text evidence="11">The sequence shown here is derived from an EMBL/GenBank/DDBJ whole genome shotgun (WGS) entry which is preliminary data.</text>
</comment>
<dbReference type="AlphaFoldDB" id="A0A507R3N5"/>
<dbReference type="InterPro" id="IPR015867">
    <property type="entry name" value="N-reg_PII/ATP_PRibTrfase_C"/>
</dbReference>
<dbReference type="STRING" id="5098.A0A507R3N5"/>
<dbReference type="Gene3D" id="3.40.30.10">
    <property type="entry name" value="Glutaredoxin"/>
    <property type="match status" value="1"/>
</dbReference>
<dbReference type="InterPro" id="IPR036069">
    <property type="entry name" value="DUF34/NIF3_sf"/>
</dbReference>
<keyword evidence="11" id="KW-0830">Ubiquinone</keyword>
<dbReference type="InterPro" id="IPR036249">
    <property type="entry name" value="Thioredoxin-like_sf"/>
</dbReference>
<dbReference type="PROSITE" id="PS01099">
    <property type="entry name" value="COMPLEX1_24K"/>
    <property type="match status" value="1"/>
</dbReference>
<dbReference type="GO" id="GO:1902494">
    <property type="term" value="C:catalytic complex"/>
    <property type="evidence" value="ECO:0007669"/>
    <property type="project" value="UniProtKB-ARBA"/>
</dbReference>
<evidence type="ECO:0000256" key="2">
    <source>
        <dbReference type="ARBA" id="ARBA00020998"/>
    </source>
</evidence>
<proteinExistence type="inferred from homology"/>